<organism evidence="2 3">
    <name type="scientific">Methylocaldum marinum</name>
    <dbReference type="NCBI Taxonomy" id="1432792"/>
    <lineage>
        <taxon>Bacteria</taxon>
        <taxon>Pseudomonadati</taxon>
        <taxon>Pseudomonadota</taxon>
        <taxon>Gammaproteobacteria</taxon>
        <taxon>Methylococcales</taxon>
        <taxon>Methylococcaceae</taxon>
        <taxon>Methylocaldum</taxon>
    </lineage>
</organism>
<keyword evidence="3" id="KW-1185">Reference proteome</keyword>
<reference evidence="2 3" key="1">
    <citation type="submission" date="2016-12" db="EMBL/GenBank/DDBJ databases">
        <title>Genome sequencing of Methylocaldum marinum.</title>
        <authorList>
            <person name="Takeuchi M."/>
            <person name="Kamagata Y."/>
            <person name="Hiraoka S."/>
            <person name="Oshima K."/>
            <person name="Hattori M."/>
            <person name="Iwasaki W."/>
        </authorList>
    </citation>
    <scope>NUCLEOTIDE SEQUENCE [LARGE SCALE GENOMIC DNA]</scope>
    <source>
        <strain evidence="2 3">S8</strain>
    </source>
</reference>
<evidence type="ECO:0000313" key="3">
    <source>
        <dbReference type="Proteomes" id="UP000266313"/>
    </source>
</evidence>
<dbReference type="OrthoDB" id="9776279at2"/>
<dbReference type="AlphaFoldDB" id="A0A250KR37"/>
<dbReference type="InterPro" id="IPR022529">
    <property type="entry name" value="DUF3530"/>
</dbReference>
<dbReference type="EMBL" id="AP017928">
    <property type="protein sequence ID" value="BBA34110.1"/>
    <property type="molecule type" value="Genomic_DNA"/>
</dbReference>
<evidence type="ECO:0000256" key="1">
    <source>
        <dbReference type="SAM" id="MobiDB-lite"/>
    </source>
</evidence>
<dbReference type="Pfam" id="PF12048">
    <property type="entry name" value="DUF3530"/>
    <property type="match status" value="1"/>
</dbReference>
<protein>
    <submittedName>
        <fullName evidence="2">Uncharacterized protein</fullName>
    </submittedName>
</protein>
<dbReference type="RefSeq" id="WP_119629589.1">
    <property type="nucleotide sequence ID" value="NZ_AP017928.1"/>
</dbReference>
<dbReference type="KEGG" id="mmai:sS8_2158"/>
<evidence type="ECO:0000313" key="2">
    <source>
        <dbReference type="EMBL" id="BBA34110.1"/>
    </source>
</evidence>
<proteinExistence type="predicted"/>
<name>A0A250KR37_9GAMM</name>
<gene>
    <name evidence="2" type="ORF">sS8_2158</name>
</gene>
<dbReference type="Proteomes" id="UP000266313">
    <property type="component" value="Chromosome"/>
</dbReference>
<accession>A0A250KR37</accession>
<sequence>MDMHRERQIAEAIEPHTTSDDTIRLEASGVEFRGQYRDTVSKDLRGGIILLHGRHSNQDAAELVRPLRRGLPILEILSSRLSAPADDASRKRAALKNNPF</sequence>
<feature type="region of interest" description="Disordered" evidence="1">
    <location>
        <begin position="1"/>
        <end position="20"/>
    </location>
</feature>